<keyword evidence="3" id="KW-1185">Reference proteome</keyword>
<dbReference type="STRING" id="298654.FraEuI1c_0010"/>
<dbReference type="GO" id="GO:0005975">
    <property type="term" value="P:carbohydrate metabolic process"/>
    <property type="evidence" value="ECO:0007669"/>
    <property type="project" value="InterPro"/>
</dbReference>
<feature type="region of interest" description="Disordered" evidence="1">
    <location>
        <begin position="1"/>
        <end position="26"/>
    </location>
</feature>
<accession>E3J260</accession>
<evidence type="ECO:0000313" key="2">
    <source>
        <dbReference type="EMBL" id="ADP78098.1"/>
    </source>
</evidence>
<dbReference type="AlphaFoldDB" id="E3J260"/>
<dbReference type="RefSeq" id="WP_013421221.1">
    <property type="nucleotide sequence ID" value="NC_014666.1"/>
</dbReference>
<evidence type="ECO:0000256" key="1">
    <source>
        <dbReference type="SAM" id="MobiDB-lite"/>
    </source>
</evidence>
<reference evidence="2 3" key="1">
    <citation type="submission" date="2010-10" db="EMBL/GenBank/DDBJ databases">
        <title>Complete sequence of Frankia sp. EuI1c.</title>
        <authorList>
            <consortium name="US DOE Joint Genome Institute"/>
            <person name="Lucas S."/>
            <person name="Copeland A."/>
            <person name="Lapidus A."/>
            <person name="Cheng J.-F."/>
            <person name="Bruce D."/>
            <person name="Goodwin L."/>
            <person name="Pitluck S."/>
            <person name="Chertkov O."/>
            <person name="Detter J.C."/>
            <person name="Han C."/>
            <person name="Tapia R."/>
            <person name="Land M."/>
            <person name="Hauser L."/>
            <person name="Jeffries C."/>
            <person name="Kyrpides N."/>
            <person name="Ivanova N."/>
            <person name="Mikhailova N."/>
            <person name="Beauchemin N."/>
            <person name="Sen A."/>
            <person name="Sur S.A."/>
            <person name="Gtari M."/>
            <person name="Wall L."/>
            <person name="Tisa L."/>
            <person name="Woyke T."/>
        </authorList>
    </citation>
    <scope>NUCLEOTIDE SEQUENCE [LARGE SCALE GENOMIC DNA]</scope>
    <source>
        <strain evidence="3">DSM 45817 / CECT 9037 / EuI1c</strain>
    </source>
</reference>
<dbReference type="eggNOG" id="COG3387">
    <property type="taxonomic scope" value="Bacteria"/>
</dbReference>
<name>E3J260_PSEI1</name>
<organism evidence="2 3">
    <name type="scientific">Pseudofrankia inefficax (strain DSM 45817 / CECT 9037 / DDB 130130 / EuI1c)</name>
    <name type="common">Frankia inefficax</name>
    <dbReference type="NCBI Taxonomy" id="298654"/>
    <lineage>
        <taxon>Bacteria</taxon>
        <taxon>Bacillati</taxon>
        <taxon>Actinomycetota</taxon>
        <taxon>Actinomycetes</taxon>
        <taxon>Frankiales</taxon>
        <taxon>Frankiaceae</taxon>
        <taxon>Pseudofrankia</taxon>
    </lineage>
</organism>
<dbReference type="HOGENOM" id="CLU_764792_0_0_11"/>
<dbReference type="InterPro" id="IPR008928">
    <property type="entry name" value="6-hairpin_glycosidase_sf"/>
</dbReference>
<proteinExistence type="predicted"/>
<dbReference type="SUPFAM" id="SSF48208">
    <property type="entry name" value="Six-hairpin glycosidases"/>
    <property type="match status" value="1"/>
</dbReference>
<protein>
    <recommendedName>
        <fullName evidence="4">Prenyltransferase/squalene oxidase</fullName>
    </recommendedName>
</protein>
<dbReference type="InParanoid" id="E3J260"/>
<evidence type="ECO:0000313" key="3">
    <source>
        <dbReference type="Proteomes" id="UP000002484"/>
    </source>
</evidence>
<dbReference type="EMBL" id="CP002299">
    <property type="protein sequence ID" value="ADP78098.1"/>
    <property type="molecule type" value="Genomic_DNA"/>
</dbReference>
<dbReference type="Proteomes" id="UP000002484">
    <property type="component" value="Chromosome"/>
</dbReference>
<gene>
    <name evidence="2" type="ordered locus">FraEuI1c_0010</name>
</gene>
<dbReference type="KEGG" id="fri:FraEuI1c_0010"/>
<dbReference type="Gene3D" id="1.50.10.10">
    <property type="match status" value="1"/>
</dbReference>
<dbReference type="InterPro" id="IPR012341">
    <property type="entry name" value="6hp_glycosidase-like_sf"/>
</dbReference>
<evidence type="ECO:0008006" key="4">
    <source>
        <dbReference type="Google" id="ProtNLM"/>
    </source>
</evidence>
<sequence>MASTDAFAAQPSAAPHEATVRPTVPTRRGVLAPDRLADLHPLARPPETSPLLTAAEVRATADSIAAMQDPDGAIPWFPGGHTDAWDHLECAMALELGGRDDAAQRAWDWLLRNQRDDGSWATSYIGGGVRENFADSNQCAYVATAVWHHWRRTGDAAFVAGMWPVVRAALDFVIDMQAPSGVIWWARDAEGKDYPLAMLTGCSSTLHSLRCGLGLAALVGDARPDWELAAGRLAHALRAHPEYFAPTSRWSMDWYYPVIGGALRGAEGLERLRGRWAEFVIEGLGIRCVSDEPWVTGAETCELAIALHLVGETAAARTLVRDMQHLRHHDGAYWTGWQFVGGAHWPDERSTWTAAAVILAVDTLSGGVTEAVFRGDGLPEPLPTLAPDGEELDDVEALDRLGCDCDPAPVIGAWSNDELAGRLAS</sequence>